<accession>A0ABW0Z5E8</accession>
<feature type="domain" description="VOC" evidence="1">
    <location>
        <begin position="150"/>
        <end position="265"/>
    </location>
</feature>
<dbReference type="InterPro" id="IPR041581">
    <property type="entry name" value="Glyoxalase_6"/>
</dbReference>
<dbReference type="RefSeq" id="WP_390319985.1">
    <property type="nucleotide sequence ID" value="NZ_JBHSPB010000019.1"/>
</dbReference>
<evidence type="ECO:0000259" key="1">
    <source>
        <dbReference type="PROSITE" id="PS51819"/>
    </source>
</evidence>
<organism evidence="2 3">
    <name type="scientific">Streptomyces gamaensis</name>
    <dbReference type="NCBI Taxonomy" id="1763542"/>
    <lineage>
        <taxon>Bacteria</taxon>
        <taxon>Bacillati</taxon>
        <taxon>Actinomycetota</taxon>
        <taxon>Actinomycetes</taxon>
        <taxon>Kitasatosporales</taxon>
        <taxon>Streptomycetaceae</taxon>
        <taxon>Streptomyces</taxon>
    </lineage>
</organism>
<protein>
    <submittedName>
        <fullName evidence="2">VOC family protein</fullName>
    </submittedName>
</protein>
<gene>
    <name evidence="2" type="ORF">ACFP1Z_26110</name>
</gene>
<dbReference type="EMBL" id="JBHSPB010000019">
    <property type="protein sequence ID" value="MFC5723642.1"/>
    <property type="molecule type" value="Genomic_DNA"/>
</dbReference>
<feature type="domain" description="VOC" evidence="1">
    <location>
        <begin position="21"/>
        <end position="136"/>
    </location>
</feature>
<proteinExistence type="predicted"/>
<comment type="caution">
    <text evidence="2">The sequence shown here is derived from an EMBL/GenBank/DDBJ whole genome shotgun (WGS) entry which is preliminary data.</text>
</comment>
<evidence type="ECO:0000313" key="2">
    <source>
        <dbReference type="EMBL" id="MFC5723642.1"/>
    </source>
</evidence>
<evidence type="ECO:0000313" key="3">
    <source>
        <dbReference type="Proteomes" id="UP001596083"/>
    </source>
</evidence>
<dbReference type="Pfam" id="PF18029">
    <property type="entry name" value="Glyoxalase_6"/>
    <property type="match status" value="1"/>
</dbReference>
<reference evidence="3" key="1">
    <citation type="journal article" date="2019" name="Int. J. Syst. Evol. Microbiol.">
        <title>The Global Catalogue of Microorganisms (GCM) 10K type strain sequencing project: providing services to taxonomists for standard genome sequencing and annotation.</title>
        <authorList>
            <consortium name="The Broad Institute Genomics Platform"/>
            <consortium name="The Broad Institute Genome Sequencing Center for Infectious Disease"/>
            <person name="Wu L."/>
            <person name="Ma J."/>
        </authorList>
    </citation>
    <scope>NUCLEOTIDE SEQUENCE [LARGE SCALE GENOMIC DNA]</scope>
    <source>
        <strain evidence="3">CGMCC 4.7304</strain>
    </source>
</reference>
<dbReference type="InterPro" id="IPR037523">
    <property type="entry name" value="VOC_core"/>
</dbReference>
<sequence length="266" mass="27845">MTEVWGSPRRITGETRRTPGTPCWTSLLAHDLAATQDFYGGLFGWEFYSPGPRQLGPYVRATLDGQDVAGLGERTPGRRLPTSWTTYLATDDADSAAEWIRACGGTVGVGPLDAEDAGRLVLACDPAGAPFGAWQGGELVGAALAGVPGTPAWHELLTRRTSTVVKFYQALFGYEAKPADASEEDALTLCLEGRPVAAVRGTGGAPPHGQGPHWMTYFAVADVDAATARAVELGGAVLTPPHEAQAGRVATVADPEGAVFSLRTGR</sequence>
<dbReference type="PANTHER" id="PTHR33993">
    <property type="entry name" value="GLYOXALASE-RELATED"/>
    <property type="match status" value="1"/>
</dbReference>
<dbReference type="PANTHER" id="PTHR33993:SF10">
    <property type="entry name" value="CONSERVED PROTEIN"/>
    <property type="match status" value="1"/>
</dbReference>
<name>A0ABW0Z5E8_9ACTN</name>
<dbReference type="Gene3D" id="3.10.180.10">
    <property type="entry name" value="2,3-Dihydroxybiphenyl 1,2-Dioxygenase, domain 1"/>
    <property type="match status" value="2"/>
</dbReference>
<dbReference type="PROSITE" id="PS51819">
    <property type="entry name" value="VOC"/>
    <property type="match status" value="2"/>
</dbReference>
<dbReference type="Proteomes" id="UP001596083">
    <property type="component" value="Unassembled WGS sequence"/>
</dbReference>
<dbReference type="SUPFAM" id="SSF54593">
    <property type="entry name" value="Glyoxalase/Bleomycin resistance protein/Dihydroxybiphenyl dioxygenase"/>
    <property type="match status" value="2"/>
</dbReference>
<dbReference type="CDD" id="cd07247">
    <property type="entry name" value="SgaA_N_like"/>
    <property type="match status" value="1"/>
</dbReference>
<dbReference type="InterPro" id="IPR052164">
    <property type="entry name" value="Anthracycline_SecMetBiosynth"/>
</dbReference>
<dbReference type="InterPro" id="IPR029068">
    <property type="entry name" value="Glyas_Bleomycin-R_OHBP_Dase"/>
</dbReference>
<keyword evidence="3" id="KW-1185">Reference proteome</keyword>